<evidence type="ECO:0000313" key="3">
    <source>
        <dbReference type="EnsemblPlants" id="Pp3c20_6830V3.1"/>
    </source>
</evidence>
<proteinExistence type="predicted"/>
<evidence type="ECO:0000256" key="1">
    <source>
        <dbReference type="SAM" id="MobiDB-lite"/>
    </source>
</evidence>
<evidence type="ECO:0000313" key="4">
    <source>
        <dbReference type="Proteomes" id="UP000006727"/>
    </source>
</evidence>
<dbReference type="STRING" id="3218.A0A2K1IUC4"/>
<sequence>MSGCSGPLCSVPASNFRCSVKFSVLEDSVGTRIWRTGLCQGTVALKSRRLLAHNGKFFEVKLVGDSSRPARGVGVGRICAVRTDEERPRRRSKSPNYPPRSPPGSLNSDLEEENVLPLLRGASRRDPNMEADGGYISSLDDYDEEEGEFDEEVDDKEGEGRIEPLLRLLRGANRYILAGMFVLGMGAGITVDTVLNVEPNNVASREVIDRQTPNPDVCIANGMSAMVLDQRLFISFNPFNVYVSQTEVKPGCVLRQSNWSVLEARGLVTSDEVRACKRNMNTFGFVGDLRQAPEISCVYHSESAENQFLKDPSKATLGDGYQPKSFGE</sequence>
<reference evidence="3" key="3">
    <citation type="submission" date="2020-12" db="UniProtKB">
        <authorList>
            <consortium name="EnsemblPlants"/>
        </authorList>
    </citation>
    <scope>IDENTIFICATION</scope>
</reference>
<evidence type="ECO:0008006" key="5">
    <source>
        <dbReference type="Google" id="ProtNLM"/>
    </source>
</evidence>
<dbReference type="EMBL" id="ABEU02000020">
    <property type="protein sequence ID" value="PNR32872.1"/>
    <property type="molecule type" value="Genomic_DNA"/>
</dbReference>
<dbReference type="Proteomes" id="UP000006727">
    <property type="component" value="Chromosome 20"/>
</dbReference>
<dbReference type="AlphaFoldDB" id="A0A2K1IUC4"/>
<reference evidence="2 4" key="2">
    <citation type="journal article" date="2018" name="Plant J.">
        <title>The Physcomitrella patens chromosome-scale assembly reveals moss genome structure and evolution.</title>
        <authorList>
            <person name="Lang D."/>
            <person name="Ullrich K.K."/>
            <person name="Murat F."/>
            <person name="Fuchs J."/>
            <person name="Jenkins J."/>
            <person name="Haas F.B."/>
            <person name="Piednoel M."/>
            <person name="Gundlach H."/>
            <person name="Van Bel M."/>
            <person name="Meyberg R."/>
            <person name="Vives C."/>
            <person name="Morata J."/>
            <person name="Symeonidi A."/>
            <person name="Hiss M."/>
            <person name="Muchero W."/>
            <person name="Kamisugi Y."/>
            <person name="Saleh O."/>
            <person name="Blanc G."/>
            <person name="Decker E.L."/>
            <person name="van Gessel N."/>
            <person name="Grimwood J."/>
            <person name="Hayes R.D."/>
            <person name="Graham S.W."/>
            <person name="Gunter L.E."/>
            <person name="McDaniel S.F."/>
            <person name="Hoernstein S.N.W."/>
            <person name="Larsson A."/>
            <person name="Li F.W."/>
            <person name="Perroud P.F."/>
            <person name="Phillips J."/>
            <person name="Ranjan P."/>
            <person name="Rokshar D.S."/>
            <person name="Rothfels C.J."/>
            <person name="Schneider L."/>
            <person name="Shu S."/>
            <person name="Stevenson D.W."/>
            <person name="Thummler F."/>
            <person name="Tillich M."/>
            <person name="Villarreal Aguilar J.C."/>
            <person name="Widiez T."/>
            <person name="Wong G.K."/>
            <person name="Wymore A."/>
            <person name="Zhang Y."/>
            <person name="Zimmer A.D."/>
            <person name="Quatrano R.S."/>
            <person name="Mayer K.F.X."/>
            <person name="Goodstein D."/>
            <person name="Casacuberta J.M."/>
            <person name="Vandepoele K."/>
            <person name="Reski R."/>
            <person name="Cuming A.C."/>
            <person name="Tuskan G.A."/>
            <person name="Maumus F."/>
            <person name="Salse J."/>
            <person name="Schmutz J."/>
            <person name="Rensing S.A."/>
        </authorList>
    </citation>
    <scope>NUCLEOTIDE SEQUENCE [LARGE SCALE GENOMIC DNA]</scope>
    <source>
        <strain evidence="3 4">cv. Gransden 2004</strain>
    </source>
</reference>
<protein>
    <recommendedName>
        <fullName evidence="5">DUF3172 domain-containing protein</fullName>
    </recommendedName>
</protein>
<name>A0A2K1IUC4_PHYPA</name>
<dbReference type="GeneID" id="112273544"/>
<feature type="region of interest" description="Disordered" evidence="1">
    <location>
        <begin position="84"/>
        <end position="157"/>
    </location>
</feature>
<evidence type="ECO:0000313" key="2">
    <source>
        <dbReference type="EMBL" id="PNR32872.1"/>
    </source>
</evidence>
<organism evidence="2">
    <name type="scientific">Physcomitrium patens</name>
    <name type="common">Spreading-leaved earth moss</name>
    <name type="synonym">Physcomitrella patens</name>
    <dbReference type="NCBI Taxonomy" id="3218"/>
    <lineage>
        <taxon>Eukaryota</taxon>
        <taxon>Viridiplantae</taxon>
        <taxon>Streptophyta</taxon>
        <taxon>Embryophyta</taxon>
        <taxon>Bryophyta</taxon>
        <taxon>Bryophytina</taxon>
        <taxon>Bryopsida</taxon>
        <taxon>Funariidae</taxon>
        <taxon>Funariales</taxon>
        <taxon>Funariaceae</taxon>
        <taxon>Physcomitrium</taxon>
    </lineage>
</organism>
<keyword evidence="4" id="KW-1185">Reference proteome</keyword>
<dbReference type="EnsemblPlants" id="Pp3c20_6830V3.1">
    <property type="protein sequence ID" value="Pp3c20_6830V3.1"/>
    <property type="gene ID" value="Pp3c20_6830"/>
</dbReference>
<dbReference type="InterPro" id="IPR021511">
    <property type="entry name" value="DUF3172"/>
</dbReference>
<dbReference type="KEGG" id="ppp:112273544"/>
<reference evidence="2 4" key="1">
    <citation type="journal article" date="2008" name="Science">
        <title>The Physcomitrella genome reveals evolutionary insights into the conquest of land by plants.</title>
        <authorList>
            <person name="Rensing S."/>
            <person name="Lang D."/>
            <person name="Zimmer A."/>
            <person name="Terry A."/>
            <person name="Salamov A."/>
            <person name="Shapiro H."/>
            <person name="Nishiyama T."/>
            <person name="Perroud P.-F."/>
            <person name="Lindquist E."/>
            <person name="Kamisugi Y."/>
            <person name="Tanahashi T."/>
            <person name="Sakakibara K."/>
            <person name="Fujita T."/>
            <person name="Oishi K."/>
            <person name="Shin-I T."/>
            <person name="Kuroki Y."/>
            <person name="Toyoda A."/>
            <person name="Suzuki Y."/>
            <person name="Hashimoto A."/>
            <person name="Yamaguchi K."/>
            <person name="Sugano A."/>
            <person name="Kohara Y."/>
            <person name="Fujiyama A."/>
            <person name="Anterola A."/>
            <person name="Aoki S."/>
            <person name="Ashton N."/>
            <person name="Barbazuk W.B."/>
            <person name="Barker E."/>
            <person name="Bennetzen J."/>
            <person name="Bezanilla M."/>
            <person name="Blankenship R."/>
            <person name="Cho S.H."/>
            <person name="Dutcher S."/>
            <person name="Estelle M."/>
            <person name="Fawcett J.A."/>
            <person name="Gundlach H."/>
            <person name="Hanada K."/>
            <person name="Heyl A."/>
            <person name="Hicks K.A."/>
            <person name="Hugh J."/>
            <person name="Lohr M."/>
            <person name="Mayer K."/>
            <person name="Melkozernov A."/>
            <person name="Murata T."/>
            <person name="Nelson D."/>
            <person name="Pils B."/>
            <person name="Prigge M."/>
            <person name="Reiss B."/>
            <person name="Renner T."/>
            <person name="Rombauts S."/>
            <person name="Rushton P."/>
            <person name="Sanderfoot A."/>
            <person name="Schween G."/>
            <person name="Shiu S.-H."/>
            <person name="Stueber K."/>
            <person name="Theodoulou F.L."/>
            <person name="Tu H."/>
            <person name="Van de Peer Y."/>
            <person name="Verrier P.J."/>
            <person name="Waters E."/>
            <person name="Wood A."/>
            <person name="Yang L."/>
            <person name="Cove D."/>
            <person name="Cuming A."/>
            <person name="Hasebe M."/>
            <person name="Lucas S."/>
            <person name="Mishler D.B."/>
            <person name="Reski R."/>
            <person name="Grigoriev I."/>
            <person name="Quatrano R.S."/>
            <person name="Boore J.L."/>
        </authorList>
    </citation>
    <scope>NUCLEOTIDE SEQUENCE [LARGE SCALE GENOMIC DNA]</scope>
    <source>
        <strain evidence="3 4">cv. Gransden 2004</strain>
    </source>
</reference>
<gene>
    <name evidence="3" type="primary">LOC112273544</name>
    <name evidence="2" type="ORF">PHYPA_024815</name>
</gene>
<dbReference type="Pfam" id="PF11371">
    <property type="entry name" value="DUF3172"/>
    <property type="match status" value="1"/>
</dbReference>
<accession>A0A2K1IUC4</accession>
<dbReference type="OrthoDB" id="197940at2759"/>
<dbReference type="Gramene" id="Pp3c20_6830V3.1">
    <property type="protein sequence ID" value="Pp3c20_6830V3.1"/>
    <property type="gene ID" value="Pp3c20_6830"/>
</dbReference>
<feature type="compositionally biased region" description="Acidic residues" evidence="1">
    <location>
        <begin position="140"/>
        <end position="157"/>
    </location>
</feature>
<dbReference type="PaxDb" id="3218-PP1S9_210V6.1"/>
<dbReference type="RefSeq" id="XP_024358224.1">
    <property type="nucleotide sequence ID" value="XM_024502456.2"/>
</dbReference>